<organism evidence="2 3">
    <name type="scientific">Apilactobacillus ozensis DSM 23829 = JCM 17196</name>
    <dbReference type="NCBI Taxonomy" id="1423781"/>
    <lineage>
        <taxon>Bacteria</taxon>
        <taxon>Bacillati</taxon>
        <taxon>Bacillota</taxon>
        <taxon>Bacilli</taxon>
        <taxon>Lactobacillales</taxon>
        <taxon>Lactobacillaceae</taxon>
        <taxon>Apilactobacillus</taxon>
    </lineage>
</organism>
<dbReference type="Proteomes" id="UP000052012">
    <property type="component" value="Unassembled WGS sequence"/>
</dbReference>
<dbReference type="RefSeq" id="WP_056967115.1">
    <property type="nucleotide sequence ID" value="NZ_AYYQ01000036.1"/>
</dbReference>
<name>A0A0R2ALR7_9LACO</name>
<reference evidence="2 3" key="1">
    <citation type="journal article" date="2015" name="Genome Announc.">
        <title>Expanding the biotechnology potential of lactobacilli through comparative genomics of 213 strains and associated genera.</title>
        <authorList>
            <person name="Sun Z."/>
            <person name="Harris H.M."/>
            <person name="McCann A."/>
            <person name="Guo C."/>
            <person name="Argimon S."/>
            <person name="Zhang W."/>
            <person name="Yang X."/>
            <person name="Jeffery I.B."/>
            <person name="Cooney J.C."/>
            <person name="Kagawa T.F."/>
            <person name="Liu W."/>
            <person name="Song Y."/>
            <person name="Salvetti E."/>
            <person name="Wrobel A."/>
            <person name="Rasinkangas P."/>
            <person name="Parkhill J."/>
            <person name="Rea M.C."/>
            <person name="O'Sullivan O."/>
            <person name="Ritari J."/>
            <person name="Douillard F.P."/>
            <person name="Paul Ross R."/>
            <person name="Yang R."/>
            <person name="Briner A.E."/>
            <person name="Felis G.E."/>
            <person name="de Vos W.M."/>
            <person name="Barrangou R."/>
            <person name="Klaenhammer T.R."/>
            <person name="Caufield P.W."/>
            <person name="Cui Y."/>
            <person name="Zhang H."/>
            <person name="O'Toole P.W."/>
        </authorList>
    </citation>
    <scope>NUCLEOTIDE SEQUENCE [LARGE SCALE GENOMIC DNA]</scope>
    <source>
        <strain evidence="2 3">DSM 23829</strain>
    </source>
</reference>
<dbReference type="InterPro" id="IPR036388">
    <property type="entry name" value="WH-like_DNA-bd_sf"/>
</dbReference>
<sequence length="275" mass="32101">MTNTQFYKQYHVFEEAGLKPNEVSILTHLYDRMHLSIQNNNFYDKKYNGYFVIYTREEMAQRINLSMSTITRICKHLVKLGWIVLKQQFNAPNRVFLPHFILPKTHERHHEEPKSSKCDYNQTELNHTNQFTNDTDDTKPSPEKYQAADELDVLGDSLIEKGGLSPKLVNILKVYAFGSRQKLYEYAGLIFKAKNFVYQEAKRCENGYGALRFEMNASINQQLTTKIKSIIINANKKAHNVNAYIMRALTTFFEENSNEYLTQCHGKPNDMFTDV</sequence>
<dbReference type="PATRIC" id="fig|1423781.4.peg.808"/>
<protein>
    <recommendedName>
        <fullName evidence="1">Replication initiator protein A C-terminal domain-containing protein</fullName>
    </recommendedName>
</protein>
<dbReference type="InterPro" id="IPR041151">
    <property type="entry name" value="Bac_RepA_C"/>
</dbReference>
<keyword evidence="3" id="KW-1185">Reference proteome</keyword>
<evidence type="ECO:0000313" key="3">
    <source>
        <dbReference type="Proteomes" id="UP000052012"/>
    </source>
</evidence>
<dbReference type="Gene3D" id="1.10.10.10">
    <property type="entry name" value="Winged helix-like DNA-binding domain superfamily/Winged helix DNA-binding domain"/>
    <property type="match status" value="1"/>
</dbReference>
<proteinExistence type="predicted"/>
<comment type="caution">
    <text evidence="2">The sequence shown here is derived from an EMBL/GenBank/DDBJ whole genome shotgun (WGS) entry which is preliminary data.</text>
</comment>
<dbReference type="SUPFAM" id="SSF46785">
    <property type="entry name" value="Winged helix' DNA-binding domain"/>
    <property type="match status" value="1"/>
</dbReference>
<feature type="domain" description="Replication initiator protein A C-terminal" evidence="1">
    <location>
        <begin position="164"/>
        <end position="258"/>
    </location>
</feature>
<evidence type="ECO:0000313" key="2">
    <source>
        <dbReference type="EMBL" id="KRM67631.1"/>
    </source>
</evidence>
<dbReference type="InterPro" id="IPR036390">
    <property type="entry name" value="WH_DNA-bd_sf"/>
</dbReference>
<accession>A0A0R2ALR7</accession>
<dbReference type="OrthoDB" id="2301422at2"/>
<evidence type="ECO:0000259" key="1">
    <source>
        <dbReference type="Pfam" id="PF18008"/>
    </source>
</evidence>
<dbReference type="EMBL" id="AYYQ01000036">
    <property type="protein sequence ID" value="KRM67631.1"/>
    <property type="molecule type" value="Genomic_DNA"/>
</dbReference>
<dbReference type="AlphaFoldDB" id="A0A0R2ALR7"/>
<gene>
    <name evidence="2" type="ORF">FD06_GL000783</name>
</gene>
<dbReference type="Pfam" id="PF18008">
    <property type="entry name" value="Bac_RepA_C"/>
    <property type="match status" value="1"/>
</dbReference>